<dbReference type="InParanoid" id="A0A067Q747"/>
<keyword evidence="1" id="KW-0175">Coiled coil</keyword>
<evidence type="ECO:0000313" key="3">
    <source>
        <dbReference type="EMBL" id="KDQ61965.1"/>
    </source>
</evidence>
<organism evidence="3 4">
    <name type="scientific">Jaapia argillacea MUCL 33604</name>
    <dbReference type="NCBI Taxonomy" id="933084"/>
    <lineage>
        <taxon>Eukaryota</taxon>
        <taxon>Fungi</taxon>
        <taxon>Dikarya</taxon>
        <taxon>Basidiomycota</taxon>
        <taxon>Agaricomycotina</taxon>
        <taxon>Agaricomycetes</taxon>
        <taxon>Agaricomycetidae</taxon>
        <taxon>Jaapiales</taxon>
        <taxon>Jaapiaceae</taxon>
        <taxon>Jaapia</taxon>
    </lineage>
</organism>
<dbReference type="OrthoDB" id="3224257at2759"/>
<proteinExistence type="predicted"/>
<evidence type="ECO:0000313" key="4">
    <source>
        <dbReference type="Proteomes" id="UP000027265"/>
    </source>
</evidence>
<sequence length="417" mass="47065">MILRLVPLPPSATIFFSITFPSAYPTNLPIPAAWQSQISALLHNEDLSLPLPDSIHALDKATWISAVLEKATIDMNTGMVTCSFGDDFDGVEWRIDKTKGERFEKAVESVLECVREAQSVIDKDKESSRAGPVLQAIPPQARILRQQARSTLLDVYRRYVLPRLRARLPANYYTLVVKSKLRRTSPLSTNIMDEDPSMFFDNGDIDTESDDSELHTPSDTPPLLVGTPKKYQTPTCSFAELDAAYQYQTLTRLLTQLESQQREVVEEERRVVTVMENRWVKRALRRRRSPLAGQGDSVDVHQLDADEESEEDGANELCRGRPNRISLLQQVLTRRLPSLGQSLLRYTGDSDDSDSDEEDDGPVVLTYPSDDPFADNRAVKLLSPTERQDYEDWRERESLGISASSVGFGLDWTLPVY</sequence>
<dbReference type="HOGENOM" id="CLU_658990_0_0_1"/>
<dbReference type="AlphaFoldDB" id="A0A067Q747"/>
<evidence type="ECO:0000256" key="1">
    <source>
        <dbReference type="SAM" id="Coils"/>
    </source>
</evidence>
<gene>
    <name evidence="3" type="ORF">JAAARDRAFT_204348</name>
</gene>
<evidence type="ECO:0000256" key="2">
    <source>
        <dbReference type="SAM" id="MobiDB-lite"/>
    </source>
</evidence>
<dbReference type="EMBL" id="KL197712">
    <property type="protein sequence ID" value="KDQ61965.1"/>
    <property type="molecule type" value="Genomic_DNA"/>
</dbReference>
<reference evidence="4" key="1">
    <citation type="journal article" date="2014" name="Proc. Natl. Acad. Sci. U.S.A.">
        <title>Extensive sampling of basidiomycete genomes demonstrates inadequacy of the white-rot/brown-rot paradigm for wood decay fungi.</title>
        <authorList>
            <person name="Riley R."/>
            <person name="Salamov A.A."/>
            <person name="Brown D.W."/>
            <person name="Nagy L.G."/>
            <person name="Floudas D."/>
            <person name="Held B.W."/>
            <person name="Levasseur A."/>
            <person name="Lombard V."/>
            <person name="Morin E."/>
            <person name="Otillar R."/>
            <person name="Lindquist E.A."/>
            <person name="Sun H."/>
            <person name="LaButti K.M."/>
            <person name="Schmutz J."/>
            <person name="Jabbour D."/>
            <person name="Luo H."/>
            <person name="Baker S.E."/>
            <person name="Pisabarro A.G."/>
            <person name="Walton J.D."/>
            <person name="Blanchette R.A."/>
            <person name="Henrissat B."/>
            <person name="Martin F."/>
            <person name="Cullen D."/>
            <person name="Hibbett D.S."/>
            <person name="Grigoriev I.V."/>
        </authorList>
    </citation>
    <scope>NUCLEOTIDE SEQUENCE [LARGE SCALE GENOMIC DNA]</scope>
    <source>
        <strain evidence="4">MUCL 33604</strain>
    </source>
</reference>
<feature type="region of interest" description="Disordered" evidence="2">
    <location>
        <begin position="343"/>
        <end position="370"/>
    </location>
</feature>
<feature type="compositionally biased region" description="Acidic residues" evidence="2">
    <location>
        <begin position="349"/>
        <end position="361"/>
    </location>
</feature>
<accession>A0A067Q747</accession>
<feature type="region of interest" description="Disordered" evidence="2">
    <location>
        <begin position="291"/>
        <end position="318"/>
    </location>
</feature>
<feature type="compositionally biased region" description="Acidic residues" evidence="2">
    <location>
        <begin position="305"/>
        <end position="314"/>
    </location>
</feature>
<protein>
    <submittedName>
        <fullName evidence="3">Uncharacterized protein</fullName>
    </submittedName>
</protein>
<dbReference type="Proteomes" id="UP000027265">
    <property type="component" value="Unassembled WGS sequence"/>
</dbReference>
<keyword evidence="4" id="KW-1185">Reference proteome</keyword>
<feature type="coiled-coil region" evidence="1">
    <location>
        <begin position="247"/>
        <end position="277"/>
    </location>
</feature>
<feature type="region of interest" description="Disordered" evidence="2">
    <location>
        <begin position="192"/>
        <end position="228"/>
    </location>
</feature>
<name>A0A067Q747_9AGAM</name>